<comment type="caution">
    <text evidence="1">The sequence shown here is derived from an EMBL/GenBank/DDBJ whole genome shotgun (WGS) entry which is preliminary data.</text>
</comment>
<gene>
    <name evidence="1" type="ORF">CHA01nite_00780</name>
</gene>
<evidence type="ECO:0000313" key="1">
    <source>
        <dbReference type="EMBL" id="GEN74338.1"/>
    </source>
</evidence>
<organism evidence="1 2">
    <name type="scientific">Chryseobacterium hagamense</name>
    <dbReference type="NCBI Taxonomy" id="395935"/>
    <lineage>
        <taxon>Bacteria</taxon>
        <taxon>Pseudomonadati</taxon>
        <taxon>Bacteroidota</taxon>
        <taxon>Flavobacteriia</taxon>
        <taxon>Flavobacteriales</taxon>
        <taxon>Weeksellaceae</taxon>
        <taxon>Chryseobacterium group</taxon>
        <taxon>Chryseobacterium</taxon>
    </lineage>
</organism>
<keyword evidence="2" id="KW-1185">Reference proteome</keyword>
<name>A0A511YGM5_9FLAO</name>
<dbReference type="OrthoDB" id="1256335at2"/>
<dbReference type="Proteomes" id="UP000321863">
    <property type="component" value="Unassembled WGS sequence"/>
</dbReference>
<protein>
    <submittedName>
        <fullName evidence="1">Uncharacterized protein</fullName>
    </submittedName>
</protein>
<reference evidence="1 2" key="1">
    <citation type="submission" date="2019-07" db="EMBL/GenBank/DDBJ databases">
        <title>Whole genome shotgun sequence of Chryseobacterium hagamense NBRC 105253.</title>
        <authorList>
            <person name="Hosoyama A."/>
            <person name="Uohara A."/>
            <person name="Ohji S."/>
            <person name="Ichikawa N."/>
        </authorList>
    </citation>
    <scope>NUCLEOTIDE SEQUENCE [LARGE SCALE GENOMIC DNA]</scope>
    <source>
        <strain evidence="1 2">NBRC 105253</strain>
    </source>
</reference>
<dbReference type="EMBL" id="BJYJ01000001">
    <property type="protein sequence ID" value="GEN74338.1"/>
    <property type="molecule type" value="Genomic_DNA"/>
</dbReference>
<accession>A0A511YGM5</accession>
<proteinExistence type="predicted"/>
<evidence type="ECO:0000313" key="2">
    <source>
        <dbReference type="Proteomes" id="UP000321863"/>
    </source>
</evidence>
<dbReference type="RefSeq" id="WP_146939241.1">
    <property type="nucleotide sequence ID" value="NZ_BJYJ01000001.1"/>
</dbReference>
<sequence length="142" mass="16599">MSIKIQVAVCTECNGYFSAAPLEQKNATHPDITDHFFYHGEPWFTLDCKTFDKSKNLENTKIIITDLKEHAKDDHRYCHCKKKQVSARIKYAYEPLATEKSLPYLEKNEMETEIYFKDLYYTYNNFHGIAGSGHRNSGTNFR</sequence>
<dbReference type="AlphaFoldDB" id="A0A511YGM5"/>